<gene>
    <name evidence="1" type="ORF">ACFQ38_07055</name>
</gene>
<keyword evidence="2" id="KW-1185">Reference proteome</keyword>
<sequence>MLLSNYRDRGCAGCSGRKGGNRIAQVGEGCAPVMGEPNPCGILGPFRAVDAACLPIVPPAAATGSIIPFSSGITDVVLTSLAGGLVGTTSLVGFGTAVPGVTLLGNTIDTTALLTTEAFSVPRAGNITSISASLRILAAVTLLGTVTVHATVFRAPAGSNTFTATAATVDLTPTLTGLIAIGDLVSGTTTVPPVPVAAGDRLLMVYSITATGLGDLAATVTGAASAGITIE</sequence>
<dbReference type="InterPro" id="IPR021210">
    <property type="entry name" value="Exosporium_BclB"/>
</dbReference>
<evidence type="ECO:0000313" key="1">
    <source>
        <dbReference type="EMBL" id="MFD1204856.1"/>
    </source>
</evidence>
<dbReference type="NCBIfam" id="TIGR03721">
    <property type="entry name" value="exospore_TM"/>
    <property type="match status" value="1"/>
</dbReference>
<dbReference type="RefSeq" id="WP_336822365.1">
    <property type="nucleotide sequence ID" value="NZ_JBHTLT010000033.1"/>
</dbReference>
<dbReference type="Proteomes" id="UP001597231">
    <property type="component" value="Unassembled WGS sequence"/>
</dbReference>
<dbReference type="EMBL" id="JBHTLT010000033">
    <property type="protein sequence ID" value="MFD1204856.1"/>
    <property type="molecule type" value="Genomic_DNA"/>
</dbReference>
<name>A0ABW3TVT5_9BACL</name>
<protein>
    <submittedName>
        <fullName evidence="1">Exosporium glycoprotein BclB-related protein</fullName>
    </submittedName>
</protein>
<evidence type="ECO:0000313" key="2">
    <source>
        <dbReference type="Proteomes" id="UP001597231"/>
    </source>
</evidence>
<reference evidence="2" key="1">
    <citation type="journal article" date="2019" name="Int. J. Syst. Evol. Microbiol.">
        <title>The Global Catalogue of Microorganisms (GCM) 10K type strain sequencing project: providing services to taxonomists for standard genome sequencing and annotation.</title>
        <authorList>
            <consortium name="The Broad Institute Genomics Platform"/>
            <consortium name="The Broad Institute Genome Sequencing Center for Infectious Disease"/>
            <person name="Wu L."/>
            <person name="Ma J."/>
        </authorList>
    </citation>
    <scope>NUCLEOTIDE SEQUENCE [LARGE SCALE GENOMIC DNA]</scope>
    <source>
        <strain evidence="2">CCUG 53915</strain>
    </source>
</reference>
<organism evidence="1 2">
    <name type="scientific">Sporosarcina contaminans</name>
    <dbReference type="NCBI Taxonomy" id="633403"/>
    <lineage>
        <taxon>Bacteria</taxon>
        <taxon>Bacillati</taxon>
        <taxon>Bacillota</taxon>
        <taxon>Bacilli</taxon>
        <taxon>Bacillales</taxon>
        <taxon>Caryophanaceae</taxon>
        <taxon>Sporosarcina</taxon>
    </lineage>
</organism>
<proteinExistence type="predicted"/>
<accession>A0ABW3TVT5</accession>
<comment type="caution">
    <text evidence="1">The sequence shown here is derived from an EMBL/GenBank/DDBJ whole genome shotgun (WGS) entry which is preliminary data.</text>
</comment>